<dbReference type="Proteomes" id="UP000039865">
    <property type="component" value="Unassembled WGS sequence"/>
</dbReference>
<gene>
    <name evidence="1" type="primary">Contig9661.g10335</name>
    <name evidence="1" type="ORF">STYLEM_11118</name>
</gene>
<keyword evidence="2" id="KW-1185">Reference proteome</keyword>
<reference evidence="1 2" key="1">
    <citation type="submission" date="2014-06" db="EMBL/GenBank/DDBJ databases">
        <authorList>
            <person name="Swart Estienne"/>
        </authorList>
    </citation>
    <scope>NUCLEOTIDE SEQUENCE [LARGE SCALE GENOMIC DNA]</scope>
    <source>
        <strain evidence="1 2">130c</strain>
    </source>
</reference>
<evidence type="ECO:0000313" key="2">
    <source>
        <dbReference type="Proteomes" id="UP000039865"/>
    </source>
</evidence>
<accession>A0A078AJM4</accession>
<sequence length="77" mass="9255">MVDNILMDFSKDLTLVIYFDLKDTVVSVVTVQLFQTEKNNKEENQIKLFFKDTESGRDMYRYYKLGVIFTTDYYRTD</sequence>
<organism evidence="1 2">
    <name type="scientific">Stylonychia lemnae</name>
    <name type="common">Ciliate</name>
    <dbReference type="NCBI Taxonomy" id="5949"/>
    <lineage>
        <taxon>Eukaryota</taxon>
        <taxon>Sar</taxon>
        <taxon>Alveolata</taxon>
        <taxon>Ciliophora</taxon>
        <taxon>Intramacronucleata</taxon>
        <taxon>Spirotrichea</taxon>
        <taxon>Stichotrichia</taxon>
        <taxon>Sporadotrichida</taxon>
        <taxon>Oxytrichidae</taxon>
        <taxon>Stylonychinae</taxon>
        <taxon>Stylonychia</taxon>
    </lineage>
</organism>
<dbReference type="EMBL" id="CCKQ01010564">
    <property type="protein sequence ID" value="CDW82091.1"/>
    <property type="molecule type" value="Genomic_DNA"/>
</dbReference>
<dbReference type="AlphaFoldDB" id="A0A078AJM4"/>
<evidence type="ECO:0000313" key="1">
    <source>
        <dbReference type="EMBL" id="CDW82091.1"/>
    </source>
</evidence>
<name>A0A078AJM4_STYLE</name>
<dbReference type="InParanoid" id="A0A078AJM4"/>
<proteinExistence type="predicted"/>
<protein>
    <submittedName>
        <fullName evidence="1">Uncharacterized protein</fullName>
    </submittedName>
</protein>